<reference evidence="2 3" key="1">
    <citation type="submission" date="2024-11" db="EMBL/GenBank/DDBJ databases">
        <title>A near-complete genome assembly of Cinchona calisaya.</title>
        <authorList>
            <person name="Lian D.C."/>
            <person name="Zhao X.W."/>
            <person name="Wei L."/>
        </authorList>
    </citation>
    <scope>NUCLEOTIDE SEQUENCE [LARGE SCALE GENOMIC DNA]</scope>
    <source>
        <tissue evidence="2">Nenye</tissue>
    </source>
</reference>
<proteinExistence type="predicted"/>
<organism evidence="2 3">
    <name type="scientific">Cinchona calisaya</name>
    <dbReference type="NCBI Taxonomy" id="153742"/>
    <lineage>
        <taxon>Eukaryota</taxon>
        <taxon>Viridiplantae</taxon>
        <taxon>Streptophyta</taxon>
        <taxon>Embryophyta</taxon>
        <taxon>Tracheophyta</taxon>
        <taxon>Spermatophyta</taxon>
        <taxon>Magnoliopsida</taxon>
        <taxon>eudicotyledons</taxon>
        <taxon>Gunneridae</taxon>
        <taxon>Pentapetalae</taxon>
        <taxon>asterids</taxon>
        <taxon>lamiids</taxon>
        <taxon>Gentianales</taxon>
        <taxon>Rubiaceae</taxon>
        <taxon>Cinchonoideae</taxon>
        <taxon>Cinchoneae</taxon>
        <taxon>Cinchona</taxon>
    </lineage>
</organism>
<keyword evidence="1" id="KW-1133">Transmembrane helix</keyword>
<evidence type="ECO:0000313" key="2">
    <source>
        <dbReference type="EMBL" id="KAL3517085.1"/>
    </source>
</evidence>
<dbReference type="Proteomes" id="UP001630127">
    <property type="component" value="Unassembled WGS sequence"/>
</dbReference>
<name>A0ABD2ZC78_9GENT</name>
<dbReference type="EMBL" id="JBJUIK010000010">
    <property type="protein sequence ID" value="KAL3517085.1"/>
    <property type="molecule type" value="Genomic_DNA"/>
</dbReference>
<evidence type="ECO:0000256" key="1">
    <source>
        <dbReference type="SAM" id="Phobius"/>
    </source>
</evidence>
<keyword evidence="1" id="KW-0472">Membrane</keyword>
<feature type="transmembrane region" description="Helical" evidence="1">
    <location>
        <begin position="57"/>
        <end position="75"/>
    </location>
</feature>
<gene>
    <name evidence="2" type="ORF">ACH5RR_023987</name>
</gene>
<evidence type="ECO:0000313" key="3">
    <source>
        <dbReference type="Proteomes" id="UP001630127"/>
    </source>
</evidence>
<comment type="caution">
    <text evidence="2">The sequence shown here is derived from an EMBL/GenBank/DDBJ whole genome shotgun (WGS) entry which is preliminary data.</text>
</comment>
<accession>A0ABD2ZC78</accession>
<keyword evidence="1" id="KW-0812">Transmembrane</keyword>
<dbReference type="AlphaFoldDB" id="A0ABD2ZC78"/>
<sequence>MGLRRWCYPINNNIAIRSAHFGRECRNYEILVRLYTVGFFGFTSSNILELIYVMPKLAVAFFQLVVVVELVVVAYSDCCVDVDSGDCVADSGSYATASSFVGTYVVSTNEMLLLIPV</sequence>
<feature type="transmembrane region" description="Helical" evidence="1">
    <location>
        <begin position="30"/>
        <end position="50"/>
    </location>
</feature>
<protein>
    <submittedName>
        <fullName evidence="2">Uncharacterized protein</fullName>
    </submittedName>
</protein>
<keyword evidence="3" id="KW-1185">Reference proteome</keyword>